<dbReference type="Pfam" id="PF13401">
    <property type="entry name" value="AAA_22"/>
    <property type="match status" value="1"/>
</dbReference>
<organism evidence="3 4">
    <name type="scientific">Desulfonauticus submarinus</name>
    <dbReference type="NCBI Taxonomy" id="206665"/>
    <lineage>
        <taxon>Bacteria</taxon>
        <taxon>Pseudomonadati</taxon>
        <taxon>Thermodesulfobacteriota</taxon>
        <taxon>Desulfovibrionia</taxon>
        <taxon>Desulfovibrionales</taxon>
        <taxon>Desulfonauticaceae</taxon>
        <taxon>Desulfonauticus</taxon>
    </lineage>
</organism>
<dbReference type="Proteomes" id="UP000199602">
    <property type="component" value="Unassembled WGS sequence"/>
</dbReference>
<dbReference type="CDD" id="cd00009">
    <property type="entry name" value="AAA"/>
    <property type="match status" value="1"/>
</dbReference>
<dbReference type="EMBL" id="FNIN01000005">
    <property type="protein sequence ID" value="SDN70040.1"/>
    <property type="molecule type" value="Genomic_DNA"/>
</dbReference>
<dbReference type="GO" id="GO:0016887">
    <property type="term" value="F:ATP hydrolysis activity"/>
    <property type="evidence" value="ECO:0007669"/>
    <property type="project" value="InterPro"/>
</dbReference>
<dbReference type="SMART" id="SM00382">
    <property type="entry name" value="AAA"/>
    <property type="match status" value="1"/>
</dbReference>
<dbReference type="InterPro" id="IPR003593">
    <property type="entry name" value="AAA+_ATPase"/>
</dbReference>
<keyword evidence="1" id="KW-0472">Membrane</keyword>
<dbReference type="STRING" id="206665.SAMN04488516_10538"/>
<evidence type="ECO:0000256" key="1">
    <source>
        <dbReference type="SAM" id="Phobius"/>
    </source>
</evidence>
<dbReference type="AlphaFoldDB" id="A0A1H0DIR4"/>
<evidence type="ECO:0000259" key="2">
    <source>
        <dbReference type="SMART" id="SM00382"/>
    </source>
</evidence>
<keyword evidence="1" id="KW-0812">Transmembrane</keyword>
<dbReference type="InterPro" id="IPR049945">
    <property type="entry name" value="AAA_22"/>
</dbReference>
<sequence>MYYSVFNLKKEPFTNTPDPNFLYESKTHKYCLQQLELSIRLKRGLSVVLGHVGTGKTTLCRRLLNLFYEEKDYIFYLILDPDFDNERDFLKNIYTLFYSKTPPNSFSNKELKEHIKNSILEFAHKQQVPILLIDEGQKLRPCILECIREFLNFETNENKLLQVIIFAQEEFFLTIKRMPNFFDRIHIILKLRPLYLWEVKNFLIFRLRAAGADIFTSKELFSWPAIFTLYKASKGFPRKLVHIAHKSLLQAAISSEPKVKRKQVKTVLKREKIATPNRKNKFFVYLIIALFITLACILIMWKSSSINYFKIGKNIFHKYIIPTQKASPSIPITNFKGLENEN</sequence>
<dbReference type="Gene3D" id="3.40.50.300">
    <property type="entry name" value="P-loop containing nucleotide triphosphate hydrolases"/>
    <property type="match status" value="1"/>
</dbReference>
<keyword evidence="1" id="KW-1133">Transmembrane helix</keyword>
<accession>A0A1H0DIR4</accession>
<dbReference type="InterPro" id="IPR052026">
    <property type="entry name" value="ExeA_AAA_ATPase_DNA-bind"/>
</dbReference>
<protein>
    <submittedName>
        <fullName evidence="3">Type II secretory pathway, component ExeA (Predicted ATPase)</fullName>
    </submittedName>
</protein>
<dbReference type="PANTHER" id="PTHR35894:SF1">
    <property type="entry name" value="PHOSPHORIBULOKINASE _ URIDINE KINASE FAMILY"/>
    <property type="match status" value="1"/>
</dbReference>
<name>A0A1H0DIR4_9BACT</name>
<evidence type="ECO:0000313" key="3">
    <source>
        <dbReference type="EMBL" id="SDN70040.1"/>
    </source>
</evidence>
<dbReference type="InterPro" id="IPR027417">
    <property type="entry name" value="P-loop_NTPase"/>
</dbReference>
<gene>
    <name evidence="3" type="ORF">SAMN04488516_10538</name>
</gene>
<dbReference type="RefSeq" id="WP_092065024.1">
    <property type="nucleotide sequence ID" value="NZ_FNIN01000005.1"/>
</dbReference>
<proteinExistence type="predicted"/>
<dbReference type="PANTHER" id="PTHR35894">
    <property type="entry name" value="GENERAL SECRETION PATHWAY PROTEIN A-RELATED"/>
    <property type="match status" value="1"/>
</dbReference>
<evidence type="ECO:0000313" key="4">
    <source>
        <dbReference type="Proteomes" id="UP000199602"/>
    </source>
</evidence>
<reference evidence="3 4" key="1">
    <citation type="submission" date="2016-10" db="EMBL/GenBank/DDBJ databases">
        <authorList>
            <person name="de Groot N.N."/>
        </authorList>
    </citation>
    <scope>NUCLEOTIDE SEQUENCE [LARGE SCALE GENOMIC DNA]</scope>
    <source>
        <strain evidence="3 4">DSM 15269</strain>
    </source>
</reference>
<dbReference type="OrthoDB" id="5416002at2"/>
<dbReference type="SUPFAM" id="SSF52540">
    <property type="entry name" value="P-loop containing nucleoside triphosphate hydrolases"/>
    <property type="match status" value="1"/>
</dbReference>
<feature type="transmembrane region" description="Helical" evidence="1">
    <location>
        <begin position="282"/>
        <end position="301"/>
    </location>
</feature>
<keyword evidence="4" id="KW-1185">Reference proteome</keyword>
<feature type="domain" description="AAA+ ATPase" evidence="2">
    <location>
        <begin position="42"/>
        <end position="192"/>
    </location>
</feature>